<feature type="compositionally biased region" description="Basic and acidic residues" evidence="2">
    <location>
        <begin position="523"/>
        <end position="535"/>
    </location>
</feature>
<feature type="compositionally biased region" description="Basic and acidic residues" evidence="2">
    <location>
        <begin position="583"/>
        <end position="592"/>
    </location>
</feature>
<dbReference type="RefSeq" id="WP_344941290.1">
    <property type="nucleotide sequence ID" value="NZ_BAAAZG010000002.1"/>
</dbReference>
<reference evidence="4" key="1">
    <citation type="journal article" date="2019" name="Int. J. Syst. Evol. Microbiol.">
        <title>The Global Catalogue of Microorganisms (GCM) 10K type strain sequencing project: providing services to taxonomists for standard genome sequencing and annotation.</title>
        <authorList>
            <consortium name="The Broad Institute Genomics Platform"/>
            <consortium name="The Broad Institute Genome Sequencing Center for Infectious Disease"/>
            <person name="Wu L."/>
            <person name="Ma J."/>
        </authorList>
    </citation>
    <scope>NUCLEOTIDE SEQUENCE [LARGE SCALE GENOMIC DNA]</scope>
    <source>
        <strain evidence="4">JCM 16702</strain>
    </source>
</reference>
<feature type="region of interest" description="Disordered" evidence="2">
    <location>
        <begin position="366"/>
        <end position="618"/>
    </location>
</feature>
<evidence type="ECO:0000313" key="3">
    <source>
        <dbReference type="EMBL" id="GAA4059380.1"/>
    </source>
</evidence>
<gene>
    <name evidence="3" type="ORF">GCM10022214_09830</name>
</gene>
<keyword evidence="4" id="KW-1185">Reference proteome</keyword>
<dbReference type="CDD" id="cd20739">
    <property type="entry name" value="PoNe_DUF637"/>
    <property type="match status" value="1"/>
</dbReference>
<evidence type="ECO:0000313" key="4">
    <source>
        <dbReference type="Proteomes" id="UP001500683"/>
    </source>
</evidence>
<feature type="compositionally biased region" description="Basic and acidic residues" evidence="2">
    <location>
        <begin position="392"/>
        <end position="435"/>
    </location>
</feature>
<evidence type="ECO:0000256" key="1">
    <source>
        <dbReference type="SAM" id="Coils"/>
    </source>
</evidence>
<feature type="compositionally biased region" description="Basic and acidic residues" evidence="2">
    <location>
        <begin position="444"/>
        <end position="462"/>
    </location>
</feature>
<name>A0ABP7V5U2_9ACTN</name>
<dbReference type="EMBL" id="BAAAZG010000002">
    <property type="protein sequence ID" value="GAA4059380.1"/>
    <property type="molecule type" value="Genomic_DNA"/>
</dbReference>
<feature type="coiled-coil region" evidence="1">
    <location>
        <begin position="732"/>
        <end position="759"/>
    </location>
</feature>
<protein>
    <submittedName>
        <fullName evidence="3">Uncharacterized protein</fullName>
    </submittedName>
</protein>
<accession>A0ABP7V5U2</accession>
<organism evidence="3 4">
    <name type="scientific">Actinomadura miaoliensis</name>
    <dbReference type="NCBI Taxonomy" id="430685"/>
    <lineage>
        <taxon>Bacteria</taxon>
        <taxon>Bacillati</taxon>
        <taxon>Actinomycetota</taxon>
        <taxon>Actinomycetes</taxon>
        <taxon>Streptosporangiales</taxon>
        <taxon>Thermomonosporaceae</taxon>
        <taxon>Actinomadura</taxon>
    </lineage>
</organism>
<evidence type="ECO:0000256" key="2">
    <source>
        <dbReference type="SAM" id="MobiDB-lite"/>
    </source>
</evidence>
<sequence>MTSIDMSGLPDFSGVAEKVQQAAAGLKKAGAGIQETGRRVNSVWTKGGLRQFYTAPEAEKVLAAMGPVQAEGDTVGSQTATVVSALEAFAAEVAKIQQQLTILKADIADFNGDVMGDPDAMEDDATRDRYNSLINRMNAWGVTAFQRAERDCANKINALTGGPHYVPGEFGDDHGKLPPGYQRYGWARLPDGARVPWGSTVKEPDPWWERFAKGAGKAAWGMVTGTFSLVDFTNTETFLASWDGLLKLGYGSSPVILAASAIRGDGRAKEGLEAWKALGKDFIGWDEHAKGNHAGALGATAVNVATFGPLTKLLKAGKFGKGGKAAASAAGHIPGFTGLVNSGRSAFATIQEKLASLRGTKAPRVIDPASIRIDPPARAPHTVPDPRPTVGDVRRQIDDIGRRYEPDFQNVDRRPGARPPHNDDNLPPVPRDRTPELATVGGRPPHEINSAHKPPHTGEGDRNPTSGGGSDRTPLGREGSPEGTARRPGGEGGNGPVAPRQGTPGAGELDGNGRPRTQPGGGGDREAPPSGEKPDNSASGQSPEEGTGRKPDTENNEAAGNSEDLPRRDTSQEPLPKGMYIGEDGRLHKPGDAEGEYWTADGRLHYEGDPPGSFRQEDTRRLHDRNGNFLPDPRSKDHLDFLAQKGDKQGYTPTPEAAARIEELVAKRTPVEKNRANLNSEIRKLLGIKKFGDKNEFGIDDIHDLSEKKLEKKIDELLERVQNDPHLSMEQKQQQLAKLDQLRDLADDYNKEGKVLQRLSERLGMVGAEDFAGRRGVKLTPLFDGPGRSGTLDVVSVEENRLKLVVVEGKGAGSTLGESKVGGGKKAEQGSPEYLEWLLGRDPDLRKALENNPELRARLQAALDEGKLEVEYHLVHVDKHGKATTLEFDLSRDGRPLKIRRVAGLTPVG</sequence>
<dbReference type="Proteomes" id="UP001500683">
    <property type="component" value="Unassembled WGS sequence"/>
</dbReference>
<comment type="caution">
    <text evidence="3">The sequence shown here is derived from an EMBL/GenBank/DDBJ whole genome shotgun (WGS) entry which is preliminary data.</text>
</comment>
<proteinExistence type="predicted"/>
<dbReference type="InterPro" id="IPR049762">
    <property type="entry name" value="PoNe_dom"/>
</dbReference>
<keyword evidence="1" id="KW-0175">Coiled coil</keyword>